<evidence type="ECO:0000256" key="5">
    <source>
        <dbReference type="SAM" id="MobiDB-lite"/>
    </source>
</evidence>
<comment type="similarity">
    <text evidence="1">Belongs to the ABC transporter superfamily.</text>
</comment>
<gene>
    <name evidence="7" type="ORF">ESP50_06795</name>
</gene>
<dbReference type="SUPFAM" id="SSF52540">
    <property type="entry name" value="P-loop containing nucleoside triphosphate hydrolases"/>
    <property type="match status" value="1"/>
</dbReference>
<dbReference type="InterPro" id="IPR017871">
    <property type="entry name" value="ABC_transporter-like_CS"/>
</dbReference>
<dbReference type="PROSITE" id="PS00211">
    <property type="entry name" value="ABC_TRANSPORTER_1"/>
    <property type="match status" value="1"/>
</dbReference>
<dbReference type="OrthoDB" id="9806471at2"/>
<dbReference type="InterPro" id="IPR003439">
    <property type="entry name" value="ABC_transporter-like_ATP-bd"/>
</dbReference>
<keyword evidence="3" id="KW-0547">Nucleotide-binding</keyword>
<dbReference type="Gene3D" id="3.40.50.300">
    <property type="entry name" value="P-loop containing nucleotide triphosphate hydrolases"/>
    <property type="match status" value="1"/>
</dbReference>
<dbReference type="GO" id="GO:0042626">
    <property type="term" value="F:ATPase-coupled transmembrane transporter activity"/>
    <property type="evidence" value="ECO:0007669"/>
    <property type="project" value="TreeGrafter"/>
</dbReference>
<keyword evidence="2" id="KW-0813">Transport</keyword>
<evidence type="ECO:0000256" key="4">
    <source>
        <dbReference type="ARBA" id="ARBA00022840"/>
    </source>
</evidence>
<dbReference type="Proteomes" id="UP000292686">
    <property type="component" value="Unassembled WGS sequence"/>
</dbReference>
<dbReference type="PROSITE" id="PS50893">
    <property type="entry name" value="ABC_TRANSPORTER_2"/>
    <property type="match status" value="1"/>
</dbReference>
<dbReference type="InterPro" id="IPR003593">
    <property type="entry name" value="AAA+_ATPase"/>
</dbReference>
<evidence type="ECO:0000256" key="1">
    <source>
        <dbReference type="ARBA" id="ARBA00005417"/>
    </source>
</evidence>
<evidence type="ECO:0000313" key="7">
    <source>
        <dbReference type="EMBL" id="RXZ86770.1"/>
    </source>
</evidence>
<feature type="compositionally biased region" description="Basic residues" evidence="5">
    <location>
        <begin position="1"/>
        <end position="15"/>
    </location>
</feature>
<keyword evidence="8" id="KW-1185">Reference proteome</keyword>
<dbReference type="AlphaFoldDB" id="A0A4Q2MCF6"/>
<comment type="caution">
    <text evidence="7">The sequence shown here is derived from an EMBL/GenBank/DDBJ whole genome shotgun (WGS) entry which is preliminary data.</text>
</comment>
<dbReference type="InterPro" id="IPR050095">
    <property type="entry name" value="ECF_ABC_transporter_ATP-bd"/>
</dbReference>
<dbReference type="SMART" id="SM00382">
    <property type="entry name" value="AAA"/>
    <property type="match status" value="1"/>
</dbReference>
<protein>
    <submittedName>
        <fullName evidence="7">ABC transporter ATP-binding protein</fullName>
    </submittedName>
</protein>
<dbReference type="InterPro" id="IPR015856">
    <property type="entry name" value="ABC_transpr_CbiO/EcfA_su"/>
</dbReference>
<keyword evidence="4 7" id="KW-0067">ATP-binding</keyword>
<dbReference type="PANTHER" id="PTHR43553:SF24">
    <property type="entry name" value="ENERGY-COUPLING FACTOR TRANSPORTER ATP-BINDING PROTEIN ECFA1"/>
    <property type="match status" value="1"/>
</dbReference>
<evidence type="ECO:0000259" key="6">
    <source>
        <dbReference type="PROSITE" id="PS50893"/>
    </source>
</evidence>
<dbReference type="CDD" id="cd03225">
    <property type="entry name" value="ABC_cobalt_CbiO_domain1"/>
    <property type="match status" value="1"/>
</dbReference>
<sequence length="301" mass="33437">MLRRRHPRHLRRRHPLPVPCDRRSPRGRRARQRGLPAGRRHQGRRRCGRHPRTLARLPPSIRSVAREPSPVTGVRPRTIELDHVSIDYEGRTALETTTLSLDEHRVAVIGSNGSGKSSFARLLNGLTRPARGEVRVHGLDPVRQSRLVRERVGFVFANADAQIVMPTVREDVALSLRRLRLTASETAKRVDDALERTGLAGLADASTRSLSGGQKQLLAFATVTVSEPALIVADEPTASLDAVNARRIRELIRALPQQVVVVTHDLRLAAECDIALRFESGRLVARGPAADVVARYDEEHR</sequence>
<feature type="domain" description="ABC transporter" evidence="6">
    <location>
        <begin position="79"/>
        <end position="301"/>
    </location>
</feature>
<feature type="compositionally biased region" description="Basic residues" evidence="5">
    <location>
        <begin position="25"/>
        <end position="53"/>
    </location>
</feature>
<name>A0A4Q2MCF6_9MICO</name>
<dbReference type="GO" id="GO:0016887">
    <property type="term" value="F:ATP hydrolysis activity"/>
    <property type="evidence" value="ECO:0007669"/>
    <property type="project" value="InterPro"/>
</dbReference>
<organism evidence="7 8">
    <name type="scientific">Agromyces atrinae</name>
    <dbReference type="NCBI Taxonomy" id="592376"/>
    <lineage>
        <taxon>Bacteria</taxon>
        <taxon>Bacillati</taxon>
        <taxon>Actinomycetota</taxon>
        <taxon>Actinomycetes</taxon>
        <taxon>Micrococcales</taxon>
        <taxon>Microbacteriaceae</taxon>
        <taxon>Agromyces</taxon>
    </lineage>
</organism>
<evidence type="ECO:0000256" key="3">
    <source>
        <dbReference type="ARBA" id="ARBA00022741"/>
    </source>
</evidence>
<accession>A0A4Q2MCF6</accession>
<dbReference type="EMBL" id="SDPM01000003">
    <property type="protein sequence ID" value="RXZ86770.1"/>
    <property type="molecule type" value="Genomic_DNA"/>
</dbReference>
<evidence type="ECO:0000256" key="2">
    <source>
        <dbReference type="ARBA" id="ARBA00022448"/>
    </source>
</evidence>
<dbReference type="Pfam" id="PF00005">
    <property type="entry name" value="ABC_tran"/>
    <property type="match status" value="1"/>
</dbReference>
<dbReference type="PANTHER" id="PTHR43553">
    <property type="entry name" value="HEAVY METAL TRANSPORTER"/>
    <property type="match status" value="1"/>
</dbReference>
<feature type="region of interest" description="Disordered" evidence="5">
    <location>
        <begin position="1"/>
        <end position="53"/>
    </location>
</feature>
<dbReference type="GO" id="GO:0043190">
    <property type="term" value="C:ATP-binding cassette (ABC) transporter complex"/>
    <property type="evidence" value="ECO:0007669"/>
    <property type="project" value="TreeGrafter"/>
</dbReference>
<proteinExistence type="inferred from homology"/>
<reference evidence="7 8" key="1">
    <citation type="submission" date="2019-01" db="EMBL/GenBank/DDBJ databases">
        <title>Agromyces.</title>
        <authorList>
            <person name="Li J."/>
        </authorList>
    </citation>
    <scope>NUCLEOTIDE SEQUENCE [LARGE SCALE GENOMIC DNA]</scope>
    <source>
        <strain evidence="7 8">DSM 23870</strain>
    </source>
</reference>
<dbReference type="InterPro" id="IPR027417">
    <property type="entry name" value="P-loop_NTPase"/>
</dbReference>
<dbReference type="GO" id="GO:0005524">
    <property type="term" value="F:ATP binding"/>
    <property type="evidence" value="ECO:0007669"/>
    <property type="project" value="UniProtKB-KW"/>
</dbReference>
<evidence type="ECO:0000313" key="8">
    <source>
        <dbReference type="Proteomes" id="UP000292686"/>
    </source>
</evidence>